<keyword evidence="3" id="KW-0238">DNA-binding</keyword>
<dbReference type="Gene3D" id="1.10.10.10">
    <property type="entry name" value="Winged helix-like DNA-binding domain superfamily/Winged helix DNA-binding domain"/>
    <property type="match status" value="1"/>
</dbReference>
<dbReference type="Gene3D" id="3.40.190.290">
    <property type="match status" value="1"/>
</dbReference>
<organism evidence="6 7">
    <name type="scientific">Burkholderia singularis</name>
    <dbReference type="NCBI Taxonomy" id="1503053"/>
    <lineage>
        <taxon>Bacteria</taxon>
        <taxon>Pseudomonadati</taxon>
        <taxon>Pseudomonadota</taxon>
        <taxon>Betaproteobacteria</taxon>
        <taxon>Burkholderiales</taxon>
        <taxon>Burkholderiaceae</taxon>
        <taxon>Burkholderia</taxon>
        <taxon>pseudomallei group</taxon>
    </lineage>
</organism>
<dbReference type="PROSITE" id="PS50931">
    <property type="entry name" value="HTH_LYSR"/>
    <property type="match status" value="1"/>
</dbReference>
<dbReference type="InterPro" id="IPR000847">
    <property type="entry name" value="LysR_HTH_N"/>
</dbReference>
<protein>
    <submittedName>
        <fullName evidence="6">Transcriptional regulator, LysR family</fullName>
    </submittedName>
</protein>
<dbReference type="InterPro" id="IPR036390">
    <property type="entry name" value="WH_DNA-bd_sf"/>
</dbReference>
<name>A0A238H8X1_9BURK</name>
<reference evidence="6 7" key="1">
    <citation type="submission" date="2017-04" db="EMBL/GenBank/DDBJ databases">
        <authorList>
            <person name="Afonso C.L."/>
            <person name="Miller P.J."/>
            <person name="Scott M.A."/>
            <person name="Spackman E."/>
            <person name="Goraichik I."/>
            <person name="Dimitrov K.M."/>
            <person name="Suarez D.L."/>
            <person name="Swayne D.E."/>
        </authorList>
    </citation>
    <scope>NUCLEOTIDE SEQUENCE [LARGE SCALE GENOMIC DNA]</scope>
    <source>
        <strain evidence="6">LMG 28154</strain>
    </source>
</reference>
<evidence type="ECO:0000256" key="3">
    <source>
        <dbReference type="ARBA" id="ARBA00023125"/>
    </source>
</evidence>
<dbReference type="InterPro" id="IPR058163">
    <property type="entry name" value="LysR-type_TF_proteobact-type"/>
</dbReference>
<dbReference type="FunFam" id="1.10.10.10:FF:000001">
    <property type="entry name" value="LysR family transcriptional regulator"/>
    <property type="match status" value="1"/>
</dbReference>
<dbReference type="Proteomes" id="UP000198460">
    <property type="component" value="Unassembled WGS sequence"/>
</dbReference>
<dbReference type="PANTHER" id="PTHR30537:SF5">
    <property type="entry name" value="HTH-TYPE TRANSCRIPTIONAL ACTIVATOR TTDR-RELATED"/>
    <property type="match status" value="1"/>
</dbReference>
<dbReference type="InterPro" id="IPR036388">
    <property type="entry name" value="WH-like_DNA-bd_sf"/>
</dbReference>
<evidence type="ECO:0000313" key="7">
    <source>
        <dbReference type="Proteomes" id="UP000198460"/>
    </source>
</evidence>
<dbReference type="RefSeq" id="WP_089341479.1">
    <property type="nucleotide sequence ID" value="NZ_FXAN01000082.1"/>
</dbReference>
<evidence type="ECO:0000259" key="5">
    <source>
        <dbReference type="PROSITE" id="PS50931"/>
    </source>
</evidence>
<keyword evidence="4" id="KW-0804">Transcription</keyword>
<dbReference type="GO" id="GO:0043565">
    <property type="term" value="F:sequence-specific DNA binding"/>
    <property type="evidence" value="ECO:0007669"/>
    <property type="project" value="TreeGrafter"/>
</dbReference>
<sequence>MDRLEAMSILIEVVEAGSLSAAGRRLGMPLPTVSRKVGELEAYLKTRLLNRTTRQLSLTEAGAAYVATCRRILEEVGEAERAATGEYAAPRGYLVITAPMVFGRLHVAPVLADFLAHYPEIDARLFLTDRNTHMLEEHIDVAVRVGSLPDSALVAVNVGQLRLVVCASPTYLANRGEPAKPDELANHACVAFEGLTSARAWNFLVGKTERTVQIHPRLVTNTAESAMDTAALGVGLTRVLSYQAAAAVREGKLRLVLEKFEPPPVPISLVHTGQLPVPLKIRAFLDFARPRLQARLVAL</sequence>
<evidence type="ECO:0000313" key="6">
    <source>
        <dbReference type="EMBL" id="SMG01734.1"/>
    </source>
</evidence>
<dbReference type="GO" id="GO:0006351">
    <property type="term" value="P:DNA-templated transcription"/>
    <property type="evidence" value="ECO:0007669"/>
    <property type="project" value="TreeGrafter"/>
</dbReference>
<comment type="similarity">
    <text evidence="1">Belongs to the LysR transcriptional regulatory family.</text>
</comment>
<dbReference type="PANTHER" id="PTHR30537">
    <property type="entry name" value="HTH-TYPE TRANSCRIPTIONAL REGULATOR"/>
    <property type="match status" value="1"/>
</dbReference>
<gene>
    <name evidence="6" type="ORF">BSIN_4649</name>
</gene>
<dbReference type="GO" id="GO:0003700">
    <property type="term" value="F:DNA-binding transcription factor activity"/>
    <property type="evidence" value="ECO:0007669"/>
    <property type="project" value="InterPro"/>
</dbReference>
<dbReference type="CDD" id="cd08471">
    <property type="entry name" value="PBP2_CrgA_like_2"/>
    <property type="match status" value="1"/>
</dbReference>
<dbReference type="Pfam" id="PF00126">
    <property type="entry name" value="HTH_1"/>
    <property type="match status" value="1"/>
</dbReference>
<evidence type="ECO:0000256" key="2">
    <source>
        <dbReference type="ARBA" id="ARBA00023015"/>
    </source>
</evidence>
<dbReference type="AlphaFoldDB" id="A0A238H8X1"/>
<dbReference type="InterPro" id="IPR005119">
    <property type="entry name" value="LysR_subst-bd"/>
</dbReference>
<evidence type="ECO:0000256" key="4">
    <source>
        <dbReference type="ARBA" id="ARBA00023163"/>
    </source>
</evidence>
<accession>A0A238H8X1</accession>
<dbReference type="Pfam" id="PF03466">
    <property type="entry name" value="LysR_substrate"/>
    <property type="match status" value="1"/>
</dbReference>
<evidence type="ECO:0000256" key="1">
    <source>
        <dbReference type="ARBA" id="ARBA00009437"/>
    </source>
</evidence>
<keyword evidence="2" id="KW-0805">Transcription regulation</keyword>
<dbReference type="EMBL" id="FXAN01000082">
    <property type="protein sequence ID" value="SMG01734.1"/>
    <property type="molecule type" value="Genomic_DNA"/>
</dbReference>
<dbReference type="SUPFAM" id="SSF46785">
    <property type="entry name" value="Winged helix' DNA-binding domain"/>
    <property type="match status" value="1"/>
</dbReference>
<feature type="domain" description="HTH lysR-type" evidence="5">
    <location>
        <begin position="1"/>
        <end position="59"/>
    </location>
</feature>
<dbReference type="SUPFAM" id="SSF53850">
    <property type="entry name" value="Periplasmic binding protein-like II"/>
    <property type="match status" value="1"/>
</dbReference>
<proteinExistence type="inferred from homology"/>